<dbReference type="PROSITE" id="PS51186">
    <property type="entry name" value="GNAT"/>
    <property type="match status" value="1"/>
</dbReference>
<organism evidence="2 3">
    <name type="scientific">Dothistroma septosporum (strain NZE10 / CBS 128990)</name>
    <name type="common">Red band needle blight fungus</name>
    <name type="synonym">Mycosphaerella pini</name>
    <dbReference type="NCBI Taxonomy" id="675120"/>
    <lineage>
        <taxon>Eukaryota</taxon>
        <taxon>Fungi</taxon>
        <taxon>Dikarya</taxon>
        <taxon>Ascomycota</taxon>
        <taxon>Pezizomycotina</taxon>
        <taxon>Dothideomycetes</taxon>
        <taxon>Dothideomycetidae</taxon>
        <taxon>Mycosphaerellales</taxon>
        <taxon>Mycosphaerellaceae</taxon>
        <taxon>Dothistroma</taxon>
    </lineage>
</organism>
<dbReference type="STRING" id="675120.N1PMQ5"/>
<keyword evidence="3" id="KW-1185">Reference proteome</keyword>
<dbReference type="InterPro" id="IPR052523">
    <property type="entry name" value="Trichothecene_AcTrans"/>
</dbReference>
<proteinExistence type="predicted"/>
<sequence>MNIELDLAYLKASYYAPETATQGRPYMELKLLAVLPEHQRLGVGTLLLRRGLETAHEARLPVFVISALQGKGLYEHFGFKHVEVLPLDARDYGGHSEGRHWSMLRPARG</sequence>
<evidence type="ECO:0000313" key="3">
    <source>
        <dbReference type="Proteomes" id="UP000016933"/>
    </source>
</evidence>
<dbReference type="SUPFAM" id="SSF55729">
    <property type="entry name" value="Acyl-CoA N-acyltransferases (Nat)"/>
    <property type="match status" value="1"/>
</dbReference>
<evidence type="ECO:0000313" key="2">
    <source>
        <dbReference type="EMBL" id="EME42746.1"/>
    </source>
</evidence>
<dbReference type="AlphaFoldDB" id="N1PMQ5"/>
<dbReference type="Gene3D" id="3.40.630.30">
    <property type="match status" value="1"/>
</dbReference>
<dbReference type="CDD" id="cd04301">
    <property type="entry name" value="NAT_SF"/>
    <property type="match status" value="1"/>
</dbReference>
<dbReference type="GO" id="GO:0016747">
    <property type="term" value="F:acyltransferase activity, transferring groups other than amino-acyl groups"/>
    <property type="evidence" value="ECO:0007669"/>
    <property type="project" value="InterPro"/>
</dbReference>
<dbReference type="EMBL" id="KB446541">
    <property type="protein sequence ID" value="EME42746.1"/>
    <property type="molecule type" value="Genomic_DNA"/>
</dbReference>
<dbReference type="InterPro" id="IPR016181">
    <property type="entry name" value="Acyl_CoA_acyltransferase"/>
</dbReference>
<feature type="domain" description="N-acetyltransferase" evidence="1">
    <location>
        <begin position="1"/>
        <end position="108"/>
    </location>
</feature>
<name>N1PMQ5_DOTSN</name>
<evidence type="ECO:0000259" key="1">
    <source>
        <dbReference type="PROSITE" id="PS51186"/>
    </source>
</evidence>
<dbReference type="HOGENOM" id="CLU_2183877_0_0_1"/>
<dbReference type="Pfam" id="PF13508">
    <property type="entry name" value="Acetyltransf_7"/>
    <property type="match status" value="1"/>
</dbReference>
<protein>
    <recommendedName>
        <fullName evidence="1">N-acetyltransferase domain-containing protein</fullName>
    </recommendedName>
</protein>
<reference evidence="3" key="1">
    <citation type="journal article" date="2012" name="PLoS Genet.">
        <title>The genomes of the fungal plant pathogens Cladosporium fulvum and Dothistroma septosporum reveal adaptation to different hosts and lifestyles but also signatures of common ancestry.</title>
        <authorList>
            <person name="de Wit P.J.G.M."/>
            <person name="van der Burgt A."/>
            <person name="Oekmen B."/>
            <person name="Stergiopoulos I."/>
            <person name="Abd-Elsalam K.A."/>
            <person name="Aerts A.L."/>
            <person name="Bahkali A.H."/>
            <person name="Beenen H.G."/>
            <person name="Chettri P."/>
            <person name="Cox M.P."/>
            <person name="Datema E."/>
            <person name="de Vries R.P."/>
            <person name="Dhillon B."/>
            <person name="Ganley A.R."/>
            <person name="Griffiths S.A."/>
            <person name="Guo Y."/>
            <person name="Hamelin R.C."/>
            <person name="Henrissat B."/>
            <person name="Kabir M.S."/>
            <person name="Jashni M.K."/>
            <person name="Kema G."/>
            <person name="Klaubauf S."/>
            <person name="Lapidus A."/>
            <person name="Levasseur A."/>
            <person name="Lindquist E."/>
            <person name="Mehrabi R."/>
            <person name="Ohm R.A."/>
            <person name="Owen T.J."/>
            <person name="Salamov A."/>
            <person name="Schwelm A."/>
            <person name="Schijlen E."/>
            <person name="Sun H."/>
            <person name="van den Burg H.A."/>
            <person name="van Ham R.C.H.J."/>
            <person name="Zhang S."/>
            <person name="Goodwin S.B."/>
            <person name="Grigoriev I.V."/>
            <person name="Collemare J."/>
            <person name="Bradshaw R.E."/>
        </authorList>
    </citation>
    <scope>NUCLEOTIDE SEQUENCE [LARGE SCALE GENOMIC DNA]</scope>
    <source>
        <strain evidence="3">NZE10 / CBS 128990</strain>
    </source>
</reference>
<gene>
    <name evidence="2" type="ORF">DOTSEDRAFT_133105</name>
</gene>
<dbReference type="OMA" id="PYMELKL"/>
<dbReference type="Proteomes" id="UP000016933">
    <property type="component" value="Unassembled WGS sequence"/>
</dbReference>
<dbReference type="OrthoDB" id="410198at2759"/>
<dbReference type="InterPro" id="IPR000182">
    <property type="entry name" value="GNAT_dom"/>
</dbReference>
<dbReference type="PANTHER" id="PTHR42791">
    <property type="entry name" value="GNAT FAMILY ACETYLTRANSFERASE"/>
    <property type="match status" value="1"/>
</dbReference>
<reference evidence="2 3" key="2">
    <citation type="journal article" date="2012" name="PLoS Pathog.">
        <title>Diverse lifestyles and strategies of plant pathogenesis encoded in the genomes of eighteen Dothideomycetes fungi.</title>
        <authorList>
            <person name="Ohm R.A."/>
            <person name="Feau N."/>
            <person name="Henrissat B."/>
            <person name="Schoch C.L."/>
            <person name="Horwitz B.A."/>
            <person name="Barry K.W."/>
            <person name="Condon B.J."/>
            <person name="Copeland A.C."/>
            <person name="Dhillon B."/>
            <person name="Glaser F."/>
            <person name="Hesse C.N."/>
            <person name="Kosti I."/>
            <person name="LaButti K."/>
            <person name="Lindquist E.A."/>
            <person name="Lucas S."/>
            <person name="Salamov A.A."/>
            <person name="Bradshaw R.E."/>
            <person name="Ciuffetti L."/>
            <person name="Hamelin R.C."/>
            <person name="Kema G.H.J."/>
            <person name="Lawrence C."/>
            <person name="Scott J.A."/>
            <person name="Spatafora J.W."/>
            <person name="Turgeon B.G."/>
            <person name="de Wit P.J.G.M."/>
            <person name="Zhong S."/>
            <person name="Goodwin S.B."/>
            <person name="Grigoriev I.V."/>
        </authorList>
    </citation>
    <scope>NUCLEOTIDE SEQUENCE [LARGE SCALE GENOMIC DNA]</scope>
    <source>
        <strain evidence="3">NZE10 / CBS 128990</strain>
    </source>
</reference>
<dbReference type="PANTHER" id="PTHR42791:SF1">
    <property type="entry name" value="N-ACETYLTRANSFERASE DOMAIN-CONTAINING PROTEIN"/>
    <property type="match status" value="1"/>
</dbReference>
<accession>N1PMQ5</accession>